<dbReference type="NCBIfam" id="TIGR01071">
    <property type="entry name" value="rplO_bact"/>
    <property type="match status" value="1"/>
</dbReference>
<gene>
    <name evidence="4 7" type="primary">rplO</name>
    <name evidence="7" type="ORF">J0H12_07105</name>
</gene>
<keyword evidence="4" id="KW-0694">RNA-binding</keyword>
<accession>A0A8J7PZN3</accession>
<dbReference type="GO" id="GO:0022625">
    <property type="term" value="C:cytosolic large ribosomal subunit"/>
    <property type="evidence" value="ECO:0007669"/>
    <property type="project" value="TreeGrafter"/>
</dbReference>
<name>A0A8J7PZN3_9PROT</name>
<dbReference type="InterPro" id="IPR021131">
    <property type="entry name" value="Ribosomal_uL15/eL18"/>
</dbReference>
<keyword evidence="2 4" id="KW-0689">Ribosomal protein</keyword>
<dbReference type="AlphaFoldDB" id="A0A8J7PZN3"/>
<dbReference type="EMBL" id="JAFKGL010000032">
    <property type="protein sequence ID" value="MBN9413668.1"/>
    <property type="molecule type" value="Genomic_DNA"/>
</dbReference>
<evidence type="ECO:0000259" key="6">
    <source>
        <dbReference type="Pfam" id="PF00828"/>
    </source>
</evidence>
<comment type="caution">
    <text evidence="7">The sequence shown here is derived from an EMBL/GenBank/DDBJ whole genome shotgun (WGS) entry which is preliminary data.</text>
</comment>
<dbReference type="Proteomes" id="UP000664414">
    <property type="component" value="Unassembled WGS sequence"/>
</dbReference>
<organism evidence="7 8">
    <name type="scientific">Candidatus Paracaedimonas acanthamoebae</name>
    <dbReference type="NCBI Taxonomy" id="244581"/>
    <lineage>
        <taxon>Bacteria</taxon>
        <taxon>Pseudomonadati</taxon>
        <taxon>Pseudomonadota</taxon>
        <taxon>Alphaproteobacteria</taxon>
        <taxon>Holosporales</taxon>
        <taxon>Caedimonadaceae</taxon>
        <taxon>Candidatus Paracaedimonas</taxon>
    </lineage>
</organism>
<dbReference type="GO" id="GO:0006412">
    <property type="term" value="P:translation"/>
    <property type="evidence" value="ECO:0007669"/>
    <property type="project" value="UniProtKB-UniRule"/>
</dbReference>
<evidence type="ECO:0000256" key="4">
    <source>
        <dbReference type="HAMAP-Rule" id="MF_01341"/>
    </source>
</evidence>
<comment type="subunit">
    <text evidence="4">Part of the 50S ribosomal subunit.</text>
</comment>
<feature type="domain" description="Large ribosomal subunit protein uL15/eL18" evidence="6">
    <location>
        <begin position="75"/>
        <end position="149"/>
    </location>
</feature>
<proteinExistence type="inferred from homology"/>
<evidence type="ECO:0000256" key="5">
    <source>
        <dbReference type="SAM" id="MobiDB-lite"/>
    </source>
</evidence>
<evidence type="ECO:0000313" key="8">
    <source>
        <dbReference type="Proteomes" id="UP000664414"/>
    </source>
</evidence>
<dbReference type="PANTHER" id="PTHR12934">
    <property type="entry name" value="50S RIBOSOMAL PROTEIN L15"/>
    <property type="match status" value="1"/>
</dbReference>
<keyword evidence="3 4" id="KW-0687">Ribonucleoprotein</keyword>
<evidence type="ECO:0000313" key="7">
    <source>
        <dbReference type="EMBL" id="MBN9413668.1"/>
    </source>
</evidence>
<sequence length="158" mass="17107">MKLNELRDNAGATHARKRVGRGLASGLGKTSGKGQKGQKARTGVSIKGFEGGQNPLYRRLPKRGFTNIFRVEYEEVTLGRLQAALDKGLLDSKVELTEELLREKGIVRKTSNGVKLLATGILTSPVTLKISKATKGALEAIEKIKGKVELLEPLTAKE</sequence>
<comment type="function">
    <text evidence="4">Binds to the 23S rRNA.</text>
</comment>
<dbReference type="Pfam" id="PF00828">
    <property type="entry name" value="Ribosomal_L27A"/>
    <property type="match status" value="1"/>
</dbReference>
<dbReference type="PANTHER" id="PTHR12934:SF11">
    <property type="entry name" value="LARGE RIBOSOMAL SUBUNIT PROTEIN UL15M"/>
    <property type="match status" value="1"/>
</dbReference>
<dbReference type="SUPFAM" id="SSF52080">
    <property type="entry name" value="Ribosomal proteins L15p and L18e"/>
    <property type="match status" value="1"/>
</dbReference>
<feature type="compositionally biased region" description="Gly residues" evidence="5">
    <location>
        <begin position="23"/>
        <end position="35"/>
    </location>
</feature>
<dbReference type="GO" id="GO:0019843">
    <property type="term" value="F:rRNA binding"/>
    <property type="evidence" value="ECO:0007669"/>
    <property type="project" value="UniProtKB-UniRule"/>
</dbReference>
<keyword evidence="4" id="KW-0699">rRNA-binding</keyword>
<evidence type="ECO:0000256" key="1">
    <source>
        <dbReference type="ARBA" id="ARBA00007320"/>
    </source>
</evidence>
<evidence type="ECO:0000256" key="3">
    <source>
        <dbReference type="ARBA" id="ARBA00023274"/>
    </source>
</evidence>
<dbReference type="HAMAP" id="MF_01341">
    <property type="entry name" value="Ribosomal_uL15"/>
    <property type="match status" value="1"/>
</dbReference>
<reference evidence="7" key="1">
    <citation type="submission" date="2021-02" db="EMBL/GenBank/DDBJ databases">
        <title>Thiocyanate and organic carbon inputs drive convergent selection for specific autotrophic Afipia and Thiobacillus strains within complex microbiomes.</title>
        <authorList>
            <person name="Huddy R.J."/>
            <person name="Sachdeva R."/>
            <person name="Kadzinga F."/>
            <person name="Kantor R.S."/>
            <person name="Harrison S.T.L."/>
            <person name="Banfield J.F."/>
        </authorList>
    </citation>
    <scope>NUCLEOTIDE SEQUENCE</scope>
    <source>
        <strain evidence="7">SCN18_10_11_15_R4_P_38_20</strain>
    </source>
</reference>
<dbReference type="InterPro" id="IPR030878">
    <property type="entry name" value="Ribosomal_uL15"/>
</dbReference>
<evidence type="ECO:0000256" key="2">
    <source>
        <dbReference type="ARBA" id="ARBA00022980"/>
    </source>
</evidence>
<dbReference type="InterPro" id="IPR005749">
    <property type="entry name" value="Ribosomal_uL15_bac-type"/>
</dbReference>
<dbReference type="GO" id="GO:0003735">
    <property type="term" value="F:structural constituent of ribosome"/>
    <property type="evidence" value="ECO:0007669"/>
    <property type="project" value="InterPro"/>
</dbReference>
<dbReference type="Gene3D" id="3.100.10.10">
    <property type="match status" value="1"/>
</dbReference>
<feature type="region of interest" description="Disordered" evidence="5">
    <location>
        <begin position="1"/>
        <end position="47"/>
    </location>
</feature>
<dbReference type="InterPro" id="IPR036227">
    <property type="entry name" value="Ribosomal_uL15/eL18_sf"/>
</dbReference>
<protein>
    <recommendedName>
        <fullName evidence="4">Large ribosomal subunit protein uL15</fullName>
    </recommendedName>
</protein>
<comment type="similarity">
    <text evidence="1 4">Belongs to the universal ribosomal protein uL15 family.</text>
</comment>